<gene>
    <name evidence="1" type="ORF">OKIOD_LOCUS15972</name>
</gene>
<accession>A0ABN7TC50</accession>
<evidence type="ECO:0000313" key="1">
    <source>
        <dbReference type="EMBL" id="CAG5113060.1"/>
    </source>
</evidence>
<dbReference type="InterPro" id="IPR011043">
    <property type="entry name" value="Gal_Oxase/kelch_b-propeller"/>
</dbReference>
<proteinExistence type="predicted"/>
<protein>
    <submittedName>
        <fullName evidence="1">Oidioi.mRNA.OKI2018_I69.chr2.g7207.t1.cds</fullName>
    </submittedName>
</protein>
<name>A0ABN7TC50_OIKDI</name>
<dbReference type="InterPro" id="IPR015915">
    <property type="entry name" value="Kelch-typ_b-propeller"/>
</dbReference>
<evidence type="ECO:0000313" key="2">
    <source>
        <dbReference type="Proteomes" id="UP001158576"/>
    </source>
</evidence>
<dbReference type="Gene3D" id="2.120.10.80">
    <property type="entry name" value="Kelch-type beta propeller"/>
    <property type="match status" value="1"/>
</dbReference>
<reference evidence="1 2" key="1">
    <citation type="submission" date="2021-04" db="EMBL/GenBank/DDBJ databases">
        <authorList>
            <person name="Bliznina A."/>
        </authorList>
    </citation>
    <scope>NUCLEOTIDE SEQUENCE [LARGE SCALE GENOMIC DNA]</scope>
</reference>
<organism evidence="1 2">
    <name type="scientific">Oikopleura dioica</name>
    <name type="common">Tunicate</name>
    <dbReference type="NCBI Taxonomy" id="34765"/>
    <lineage>
        <taxon>Eukaryota</taxon>
        <taxon>Metazoa</taxon>
        <taxon>Chordata</taxon>
        <taxon>Tunicata</taxon>
        <taxon>Appendicularia</taxon>
        <taxon>Copelata</taxon>
        <taxon>Oikopleuridae</taxon>
        <taxon>Oikopleura</taxon>
    </lineage>
</organism>
<dbReference type="SUPFAM" id="SSF50965">
    <property type="entry name" value="Galactose oxidase, central domain"/>
    <property type="match status" value="1"/>
</dbReference>
<dbReference type="EMBL" id="OU015567">
    <property type="protein sequence ID" value="CAG5113060.1"/>
    <property type="molecule type" value="Genomic_DNA"/>
</dbReference>
<keyword evidence="2" id="KW-1185">Reference proteome</keyword>
<dbReference type="Proteomes" id="UP001158576">
    <property type="component" value="Chromosome 2"/>
</dbReference>
<sequence length="379" mass="41233">MKLLSTLTAGLCLGKGINQFSCPDLDIEEICSAECRVVYVSCRNDCGDPNCEAQCSNDYNLCLMDCPCNVNCPNGCSGCDYYLCENSTPTASTTTSIDAGPAHIQSRCIETPPRGTNGHYYMDFAALAVVGGESYVFGGKSDVRKIAKLEGCSFSELPNRLQRNFQTETGSLVAFDPKNSSKVLLCFSDDTNNNMCETFDVGSGVSSLTVPNSRYPHRTACMGQIVGEPVAVAGYGYSTFDRKKIEQLRANSWVTLANHPKDLSAHSCVSLEDGILTIGGWQDVLVDQVKYSKEIYLLRNNSWTLIGNLKQPSGGHSSIMVGSGEILNVSGVNTPFNVEKLIWDGNRVTSTEVLFTNSFYIYRPVLYESALNACPVVCE</sequence>